<dbReference type="HOGENOM" id="CLU_027153_0_0_1"/>
<feature type="region of interest" description="Disordered" evidence="1">
    <location>
        <begin position="385"/>
        <end position="434"/>
    </location>
</feature>
<dbReference type="RefSeq" id="XP_002549811.1">
    <property type="nucleotide sequence ID" value="XM_002549765.1"/>
</dbReference>
<dbReference type="GeneID" id="8297086"/>
<keyword evidence="4" id="KW-1185">Reference proteome</keyword>
<dbReference type="CDD" id="cd22699">
    <property type="entry name" value="FHA_PLM2-like"/>
    <property type="match status" value="1"/>
</dbReference>
<dbReference type="Gene3D" id="2.60.200.20">
    <property type="match status" value="1"/>
</dbReference>
<evidence type="ECO:0000256" key="1">
    <source>
        <dbReference type="SAM" id="MobiDB-lite"/>
    </source>
</evidence>
<evidence type="ECO:0000313" key="4">
    <source>
        <dbReference type="Proteomes" id="UP000002037"/>
    </source>
</evidence>
<dbReference type="PROSITE" id="PS50006">
    <property type="entry name" value="FHA_DOMAIN"/>
    <property type="match status" value="1"/>
</dbReference>
<feature type="region of interest" description="Disordered" evidence="1">
    <location>
        <begin position="1"/>
        <end position="20"/>
    </location>
</feature>
<dbReference type="InterPro" id="IPR008984">
    <property type="entry name" value="SMAD_FHA_dom_sf"/>
</dbReference>
<dbReference type="STRING" id="294747.C5MD07"/>
<dbReference type="eggNOG" id="ENOG502RZJP">
    <property type="taxonomic scope" value="Eukaryota"/>
</dbReference>
<gene>
    <name evidence="3" type="ORF">CTRG_04108</name>
</gene>
<feature type="region of interest" description="Disordered" evidence="1">
    <location>
        <begin position="43"/>
        <end position="62"/>
    </location>
</feature>
<dbReference type="OrthoDB" id="5348546at2759"/>
<feature type="region of interest" description="Disordered" evidence="1">
    <location>
        <begin position="288"/>
        <end position="366"/>
    </location>
</feature>
<dbReference type="SUPFAM" id="SSF49879">
    <property type="entry name" value="SMAD/FHA domain"/>
    <property type="match status" value="1"/>
</dbReference>
<feature type="domain" description="FHA" evidence="2">
    <location>
        <begin position="117"/>
        <end position="163"/>
    </location>
</feature>
<feature type="compositionally biased region" description="Basic and acidic residues" evidence="1">
    <location>
        <begin position="312"/>
        <end position="331"/>
    </location>
</feature>
<reference evidence="3 4" key="1">
    <citation type="journal article" date="2009" name="Nature">
        <title>Evolution of pathogenicity and sexual reproduction in eight Candida genomes.</title>
        <authorList>
            <person name="Butler G."/>
            <person name="Rasmussen M.D."/>
            <person name="Lin M.F."/>
            <person name="Santos M.A."/>
            <person name="Sakthikumar S."/>
            <person name="Munro C.A."/>
            <person name="Rheinbay E."/>
            <person name="Grabherr M."/>
            <person name="Forche A."/>
            <person name="Reedy J.L."/>
            <person name="Agrafioti I."/>
            <person name="Arnaud M.B."/>
            <person name="Bates S."/>
            <person name="Brown A.J."/>
            <person name="Brunke S."/>
            <person name="Costanzo M.C."/>
            <person name="Fitzpatrick D.A."/>
            <person name="de Groot P.W."/>
            <person name="Harris D."/>
            <person name="Hoyer L.L."/>
            <person name="Hube B."/>
            <person name="Klis F.M."/>
            <person name="Kodira C."/>
            <person name="Lennard N."/>
            <person name="Logue M.E."/>
            <person name="Martin R."/>
            <person name="Neiman A.M."/>
            <person name="Nikolaou E."/>
            <person name="Quail M.A."/>
            <person name="Quinn J."/>
            <person name="Santos M.C."/>
            <person name="Schmitzberger F.F."/>
            <person name="Sherlock G."/>
            <person name="Shah P."/>
            <person name="Silverstein K.A."/>
            <person name="Skrzypek M.S."/>
            <person name="Soll D."/>
            <person name="Staggs R."/>
            <person name="Stansfield I."/>
            <person name="Stumpf M.P."/>
            <person name="Sudbery P.E."/>
            <person name="Srikantha T."/>
            <person name="Zeng Q."/>
            <person name="Berman J."/>
            <person name="Berriman M."/>
            <person name="Heitman J."/>
            <person name="Gow N.A."/>
            <person name="Lorenz M.C."/>
            <person name="Birren B.W."/>
            <person name="Kellis M."/>
            <person name="Cuomo C.A."/>
        </authorList>
    </citation>
    <scope>NUCLEOTIDE SEQUENCE [LARGE SCALE GENOMIC DNA]</scope>
    <source>
        <strain evidence="4">ATCC MYA-3404 / T1</strain>
    </source>
</reference>
<organism evidence="3 4">
    <name type="scientific">Candida tropicalis (strain ATCC MYA-3404 / T1)</name>
    <name type="common">Yeast</name>
    <dbReference type="NCBI Taxonomy" id="294747"/>
    <lineage>
        <taxon>Eukaryota</taxon>
        <taxon>Fungi</taxon>
        <taxon>Dikarya</taxon>
        <taxon>Ascomycota</taxon>
        <taxon>Saccharomycotina</taxon>
        <taxon>Pichiomycetes</taxon>
        <taxon>Debaryomycetaceae</taxon>
        <taxon>Candida/Lodderomyces clade</taxon>
        <taxon>Candida</taxon>
    </lineage>
</organism>
<dbReference type="Pfam" id="PF00498">
    <property type="entry name" value="FHA"/>
    <property type="match status" value="1"/>
</dbReference>
<protein>
    <recommendedName>
        <fullName evidence="2">FHA domain-containing protein</fullName>
    </recommendedName>
</protein>
<dbReference type="VEuPathDB" id="FungiDB:CTRG_04108"/>
<dbReference type="AlphaFoldDB" id="C5MD07"/>
<accession>C5MD07</accession>
<dbReference type="Proteomes" id="UP000002037">
    <property type="component" value="Unassembled WGS sequence"/>
</dbReference>
<dbReference type="KEGG" id="ctp:CTRG_04108"/>
<dbReference type="EMBL" id="GG692399">
    <property type="protein sequence ID" value="EER32437.1"/>
    <property type="molecule type" value="Genomic_DNA"/>
</dbReference>
<proteinExistence type="predicted"/>
<dbReference type="InterPro" id="IPR000253">
    <property type="entry name" value="FHA_dom"/>
</dbReference>
<evidence type="ECO:0000313" key="3">
    <source>
        <dbReference type="EMBL" id="EER32437.1"/>
    </source>
</evidence>
<name>C5MD07_CANTT</name>
<evidence type="ECO:0000259" key="2">
    <source>
        <dbReference type="PROSITE" id="PS50006"/>
    </source>
</evidence>
<sequence>MSNSNYQFPPSSPLLDDYSYQSSKDPFGSGVIVNKAKLGELRVGREEYPTPNPSSSLYRSSSPARETIAETDVFKSKPILKDVIIEKPKANINSDFNVLNPDKSVIRIPLLDTHSHFSIGRSSRSCEFAVNALDSRISRIHLKISYNSQQVILTCLGSNGVGVIIPKPCFVYATNTNNNFIVMENTTGEPLNIQHHQNISKSIKLDYNHTEFFVQKGETITMPKFQNILLQISKNVVLLNPNDIDEELTDDEEPVLIETNEKEPKIVESEIEKVEPQVKSTIPVAKPIDTPITKLPNSSLPNTPLKPKKPYIHTDKDDAQKGVDKEEDKPDYTPSKEPSSSNPEDSMKIAEPTTPKPAQLKSQPIETPKTFKIFQDEFTIPVRSSSISPVSQEKRDNVLTDKTNIKRRATSEEPQSQQQQPLKKKKKIIRKQQTPELDNSVMELPNLSEIQNILINHLAFSRLSSTPASFLNTISVLTSKLSLSQIRSILHNLKPIGVIYRQGKDAAGKPLEEEYYYMPENDDDKERTILVANVKGHGGLRSCRKTHKQYYWKKPAPIKK</sequence>